<reference evidence="2" key="1">
    <citation type="journal article" date="2021" name="IMA Fungus">
        <title>Genomic characterization of three marine fungi, including Emericellopsis atlantica sp. nov. with signatures of a generalist lifestyle and marine biomass degradation.</title>
        <authorList>
            <person name="Hagestad O.C."/>
            <person name="Hou L."/>
            <person name="Andersen J.H."/>
            <person name="Hansen E.H."/>
            <person name="Altermark B."/>
            <person name="Li C."/>
            <person name="Kuhnert E."/>
            <person name="Cox R.J."/>
            <person name="Crous P.W."/>
            <person name="Spatafora J.W."/>
            <person name="Lail K."/>
            <person name="Amirebrahimi M."/>
            <person name="Lipzen A."/>
            <person name="Pangilinan J."/>
            <person name="Andreopoulos W."/>
            <person name="Hayes R.D."/>
            <person name="Ng V."/>
            <person name="Grigoriev I.V."/>
            <person name="Jackson S.A."/>
            <person name="Sutton T.D.S."/>
            <person name="Dobson A.D.W."/>
            <person name="Rama T."/>
        </authorList>
    </citation>
    <scope>NUCLEOTIDE SEQUENCE</scope>
    <source>
        <strain evidence="2">TRa018bII</strain>
    </source>
</reference>
<gene>
    <name evidence="2" type="ORF">BJ875DRAFT_438575</name>
</gene>
<sequence length="302" mass="35026">MSRRDFSDRRDFPGRGDFSCRGGYPDRGDYPDRRDFPDRRDSPGRGDFPGRAAQGGGQVRHSERYPFLEEDDSAGREIRQFGYREANLLSAVRHISKEDPRKELSPYLQEVLYSPIPDLEEDDYLPVLEAWMQVFDQMYFYGLVCQNIKIKTSVNPSQPGGFGMWRKSDCHHINIYLHNHCPTPDHYTGRRLEWYIGVLLHEMTHAFLVMYSCECGRCKVEQTHERGGSGVDGHGPLWAEVMINIQEALQRHVRWHVCCSTKDSVEASMKTYGWTASSRAIEHWTKSDHRPSQNRSRGGQYF</sequence>
<accession>A0A9P7YQK9</accession>
<comment type="caution">
    <text evidence="2">The sequence shown here is derived from an EMBL/GenBank/DDBJ whole genome shotgun (WGS) entry which is preliminary data.</text>
</comment>
<dbReference type="OrthoDB" id="5236983at2759"/>
<protein>
    <recommendedName>
        <fullName evidence="4">SprT-like domain-containing protein</fullName>
    </recommendedName>
</protein>
<evidence type="ECO:0000313" key="3">
    <source>
        <dbReference type="Proteomes" id="UP000824998"/>
    </source>
</evidence>
<evidence type="ECO:0000313" key="2">
    <source>
        <dbReference type="EMBL" id="KAG9237318.1"/>
    </source>
</evidence>
<organism evidence="2 3">
    <name type="scientific">Amylocarpus encephaloides</name>
    <dbReference type="NCBI Taxonomy" id="45428"/>
    <lineage>
        <taxon>Eukaryota</taxon>
        <taxon>Fungi</taxon>
        <taxon>Dikarya</taxon>
        <taxon>Ascomycota</taxon>
        <taxon>Pezizomycotina</taxon>
        <taxon>Leotiomycetes</taxon>
        <taxon>Helotiales</taxon>
        <taxon>Helotiales incertae sedis</taxon>
        <taxon>Amylocarpus</taxon>
    </lineage>
</organism>
<proteinExistence type="predicted"/>
<dbReference type="AlphaFoldDB" id="A0A9P7YQK9"/>
<feature type="compositionally biased region" description="Basic and acidic residues" evidence="1">
    <location>
        <begin position="1"/>
        <end position="14"/>
    </location>
</feature>
<dbReference type="Proteomes" id="UP000824998">
    <property type="component" value="Unassembled WGS sequence"/>
</dbReference>
<feature type="compositionally biased region" description="Basic and acidic residues" evidence="1">
    <location>
        <begin position="24"/>
        <end position="44"/>
    </location>
</feature>
<dbReference type="EMBL" id="MU251389">
    <property type="protein sequence ID" value="KAG9237318.1"/>
    <property type="molecule type" value="Genomic_DNA"/>
</dbReference>
<name>A0A9P7YQK9_9HELO</name>
<evidence type="ECO:0000256" key="1">
    <source>
        <dbReference type="SAM" id="MobiDB-lite"/>
    </source>
</evidence>
<feature type="region of interest" description="Disordered" evidence="1">
    <location>
        <begin position="1"/>
        <end position="66"/>
    </location>
</feature>
<evidence type="ECO:0008006" key="4">
    <source>
        <dbReference type="Google" id="ProtNLM"/>
    </source>
</evidence>
<keyword evidence="3" id="KW-1185">Reference proteome</keyword>